<dbReference type="AlphaFoldDB" id="A0A9D1GBE4"/>
<dbReference type="PANTHER" id="PTHR41878:SF1">
    <property type="entry name" value="TNPR PROTEIN"/>
    <property type="match status" value="1"/>
</dbReference>
<proteinExistence type="predicted"/>
<sequence>MGISFSVYLDGFKKDITREINVNDNLNLQTFCEYMILSMNGECKHLYQLIVNDEFAYLGPGCCVFDPDIEEMMDEDLIVKDLYLEEGDELLLNYDFRSDYDIYIKVESTTDDSFNKDFEVINGKGYGLLEEYHSFFLEDLVDARKRNPNAYSNVEYNLLDFDLDKINYTIDNYLAYKEELLRPKHYLLNVSLLGFEKEIKRKISIDSDIDISTLCEAIVLSMNGDLEYCYGVKRGKEYLEDEEMSKDINYLELKEGQRLKVIYDYGDNWVFNVRVSKIVDGYGSKKCYVVNGKGYGIVEDCGGEYYLDRVFNDDDNDYNIDEFDLDDINSTIDKRLFRTFYEVSNE</sequence>
<organism evidence="2 3">
    <name type="scientific">Candidatus Onthousia faecipullorum</name>
    <dbReference type="NCBI Taxonomy" id="2840887"/>
    <lineage>
        <taxon>Bacteria</taxon>
        <taxon>Bacillati</taxon>
        <taxon>Bacillota</taxon>
        <taxon>Bacilli</taxon>
        <taxon>Candidatus Onthousia</taxon>
    </lineage>
</organism>
<feature type="domain" description="Plasmid pRiA4b Orf3-like" evidence="1">
    <location>
        <begin position="185"/>
        <end position="306"/>
    </location>
</feature>
<evidence type="ECO:0000259" key="1">
    <source>
        <dbReference type="Pfam" id="PF07929"/>
    </source>
</evidence>
<name>A0A9D1GBE4_9FIRM</name>
<reference evidence="2" key="2">
    <citation type="journal article" date="2021" name="PeerJ">
        <title>Extensive microbial diversity within the chicken gut microbiome revealed by metagenomics and culture.</title>
        <authorList>
            <person name="Gilroy R."/>
            <person name="Ravi A."/>
            <person name="Getino M."/>
            <person name="Pursley I."/>
            <person name="Horton D.L."/>
            <person name="Alikhan N.F."/>
            <person name="Baker D."/>
            <person name="Gharbi K."/>
            <person name="Hall N."/>
            <person name="Watson M."/>
            <person name="Adriaenssens E.M."/>
            <person name="Foster-Nyarko E."/>
            <person name="Jarju S."/>
            <person name="Secka A."/>
            <person name="Antonio M."/>
            <person name="Oren A."/>
            <person name="Chaudhuri R.R."/>
            <person name="La Ragione R."/>
            <person name="Hildebrand F."/>
            <person name="Pallen M.J."/>
        </authorList>
    </citation>
    <scope>NUCLEOTIDE SEQUENCE</scope>
    <source>
        <strain evidence="2">CHK195-26880</strain>
    </source>
</reference>
<dbReference type="Proteomes" id="UP000886833">
    <property type="component" value="Unassembled WGS sequence"/>
</dbReference>
<evidence type="ECO:0000313" key="3">
    <source>
        <dbReference type="Proteomes" id="UP000886833"/>
    </source>
</evidence>
<protein>
    <recommendedName>
        <fullName evidence="1">Plasmid pRiA4b Orf3-like domain-containing protein</fullName>
    </recommendedName>
</protein>
<dbReference type="Gene3D" id="3.10.290.30">
    <property type="entry name" value="MM3350-like"/>
    <property type="match status" value="2"/>
</dbReference>
<feature type="domain" description="Plasmid pRiA4b Orf3-like" evidence="1">
    <location>
        <begin position="4"/>
        <end position="149"/>
    </location>
</feature>
<dbReference type="EMBL" id="DVKQ01000083">
    <property type="protein sequence ID" value="HIT38105.1"/>
    <property type="molecule type" value="Genomic_DNA"/>
</dbReference>
<dbReference type="Pfam" id="PF07929">
    <property type="entry name" value="PRiA4_ORF3"/>
    <property type="match status" value="2"/>
</dbReference>
<accession>A0A9D1GBE4</accession>
<gene>
    <name evidence="2" type="ORF">IAB59_06490</name>
</gene>
<comment type="caution">
    <text evidence="2">The sequence shown here is derived from an EMBL/GenBank/DDBJ whole genome shotgun (WGS) entry which is preliminary data.</text>
</comment>
<dbReference type="PANTHER" id="PTHR41878">
    <property type="entry name" value="LEXA REPRESSOR-RELATED"/>
    <property type="match status" value="1"/>
</dbReference>
<dbReference type="InterPro" id="IPR024047">
    <property type="entry name" value="MM3350-like_sf"/>
</dbReference>
<evidence type="ECO:0000313" key="2">
    <source>
        <dbReference type="EMBL" id="HIT38105.1"/>
    </source>
</evidence>
<dbReference type="InterPro" id="IPR012912">
    <property type="entry name" value="Plasmid_pRiA4b_Orf3-like"/>
</dbReference>
<reference evidence="2" key="1">
    <citation type="submission" date="2020-10" db="EMBL/GenBank/DDBJ databases">
        <authorList>
            <person name="Gilroy R."/>
        </authorList>
    </citation>
    <scope>NUCLEOTIDE SEQUENCE</scope>
    <source>
        <strain evidence="2">CHK195-26880</strain>
    </source>
</reference>
<dbReference type="SUPFAM" id="SSF159941">
    <property type="entry name" value="MM3350-like"/>
    <property type="match status" value="2"/>
</dbReference>